<dbReference type="Proteomes" id="UP001320702">
    <property type="component" value="Unassembled WGS sequence"/>
</dbReference>
<accession>A0ABT2KBS7</accession>
<name>A0ABT2KBS7_9RHOB</name>
<comment type="caution">
    <text evidence="2">The sequence shown here is derived from an EMBL/GenBank/DDBJ whole genome shotgun (WGS) entry which is preliminary data.</text>
</comment>
<reference evidence="2 3" key="1">
    <citation type="submission" date="2022-04" db="EMBL/GenBank/DDBJ databases">
        <title>Paracoccus sp. YLB-12 draft genome sequence.</title>
        <authorList>
            <person name="Yu L."/>
        </authorList>
    </citation>
    <scope>NUCLEOTIDE SEQUENCE [LARGE SCALE GENOMIC DNA]</scope>
    <source>
        <strain evidence="2 3">YLB-12</strain>
    </source>
</reference>
<gene>
    <name evidence="2" type="ORF">MU516_13105</name>
</gene>
<evidence type="ECO:0000313" key="2">
    <source>
        <dbReference type="EMBL" id="MCT4333801.1"/>
    </source>
</evidence>
<evidence type="ECO:0000256" key="1">
    <source>
        <dbReference type="SAM" id="SignalP"/>
    </source>
</evidence>
<keyword evidence="3" id="KW-1185">Reference proteome</keyword>
<keyword evidence="1" id="KW-0732">Signal</keyword>
<dbReference type="RefSeq" id="WP_260277674.1">
    <property type="nucleotide sequence ID" value="NZ_JANAVZ010000007.1"/>
</dbReference>
<protein>
    <submittedName>
        <fullName evidence="2">Uncharacterized protein</fullName>
    </submittedName>
</protein>
<proteinExistence type="predicted"/>
<sequence length="410" mass="44081">MKAILLTVVFALALSTEGSFAAPNFPMTRNAVGPGEYYVLEEFDEWVASCLRGEDDDDICEASTTLTAMEEGLELHLSIFPFMHYRKPARANVDVLPVALVDISPYSNSAHYHRFSAAITSIDGDPFDGYWCQLTELVCSRGPELDRNSTDQLLSARYVVVAIYDVDPETADEIANVSDNFTVKPVKEFELSMRNFRKAYERANRFSADVSGIDLDNNETQVKECAFSYRGRNTSIRYTYDEDYDVNHTTMREMLRGPRGSGDCPSYVMLASLTPDMTPSQRDLFCLDYEKDAKTYQGFQMGEANAYGVCVQPTKAFCSRVNDAKTAAVAITGFATGAVGGTVGATAATGTTVVAHSSGAAILTGSGGYIAGTLGTIGTTAIGILTAPVTVTAAAVSVVAVGGAVYVCSE</sequence>
<dbReference type="EMBL" id="JANAVZ010000007">
    <property type="protein sequence ID" value="MCT4333801.1"/>
    <property type="molecule type" value="Genomic_DNA"/>
</dbReference>
<organism evidence="2 3">
    <name type="scientific">Paracoccus maritimus</name>
    <dbReference type="NCBI Taxonomy" id="2933292"/>
    <lineage>
        <taxon>Bacteria</taxon>
        <taxon>Pseudomonadati</taxon>
        <taxon>Pseudomonadota</taxon>
        <taxon>Alphaproteobacteria</taxon>
        <taxon>Rhodobacterales</taxon>
        <taxon>Paracoccaceae</taxon>
        <taxon>Paracoccus</taxon>
    </lineage>
</organism>
<feature type="signal peptide" evidence="1">
    <location>
        <begin position="1"/>
        <end position="21"/>
    </location>
</feature>
<feature type="chain" id="PRO_5046388847" evidence="1">
    <location>
        <begin position="22"/>
        <end position="410"/>
    </location>
</feature>
<evidence type="ECO:0000313" key="3">
    <source>
        <dbReference type="Proteomes" id="UP001320702"/>
    </source>
</evidence>